<dbReference type="InterPro" id="IPR000994">
    <property type="entry name" value="Pept_M24"/>
</dbReference>
<dbReference type="PANTHER" id="PTHR46112">
    <property type="entry name" value="AMINOPEPTIDASE"/>
    <property type="match status" value="1"/>
</dbReference>
<protein>
    <submittedName>
        <fullName evidence="2">Aminopeptidase P family protein</fullName>
    </submittedName>
</protein>
<dbReference type="Pfam" id="PF00557">
    <property type="entry name" value="Peptidase_M24"/>
    <property type="match status" value="1"/>
</dbReference>
<dbReference type="Gene3D" id="3.40.350.10">
    <property type="entry name" value="Creatinase/prolidase N-terminal domain"/>
    <property type="match status" value="1"/>
</dbReference>
<keyword evidence="2" id="KW-0031">Aminopeptidase</keyword>
<dbReference type="RefSeq" id="WP_250097436.1">
    <property type="nucleotide sequence ID" value="NZ_JAKRYL010000016.1"/>
</dbReference>
<dbReference type="InterPro" id="IPR029149">
    <property type="entry name" value="Creatin/AminoP/Spt16_N"/>
</dbReference>
<keyword evidence="2" id="KW-0378">Hydrolase</keyword>
<reference evidence="2" key="1">
    <citation type="submission" date="2022-02" db="EMBL/GenBank/DDBJ databases">
        <title>Halalkalibacter sp. nov. isolated from Lonar Lake, India.</title>
        <authorList>
            <person name="Joshi A."/>
            <person name="Thite S."/>
            <person name="Lodha T."/>
        </authorList>
    </citation>
    <scope>NUCLEOTIDE SEQUENCE</scope>
    <source>
        <strain evidence="2">MEB205</strain>
    </source>
</reference>
<dbReference type="AlphaFoldDB" id="A0A9X2I5C9"/>
<sequence>MKRGLVLLDPKEVPEEEYQERIEALQRYLRQEGISVAFIYGDVYHSGDITYLTNMCIYWNEGVLAVPATGEPTFLMKLSPRVHPWMKATTILKDLRSGPNLARLIGEYLREAPPGVAGLAEIEWWPEYLVSELENELKEWKVRDIGPEIRQNRKKPSANELKLLQESAKISATAVEAGMDHTLSNSERAGKAELVARMSGVEDIFVFCHTSTEEADTVEVISEYRGYWTIAARVIVHDSPDWTFKLMMAYESAKEALVPGVTAEHVNMVANRSFDEETILCEADILHGIDLETHGDYRTLEERSKAVEAGEVVGLRIQLTFPDGQHAVIADTFHVSEIEARCLTELITDQIS</sequence>
<comment type="caution">
    <text evidence="2">The sequence shown here is derived from an EMBL/GenBank/DDBJ whole genome shotgun (WGS) entry which is preliminary data.</text>
</comment>
<keyword evidence="2" id="KW-0645">Protease</keyword>
<organism evidence="2 3">
    <name type="scientific">Halalkalibacter alkaliphilus</name>
    <dbReference type="NCBI Taxonomy" id="2917993"/>
    <lineage>
        <taxon>Bacteria</taxon>
        <taxon>Bacillati</taxon>
        <taxon>Bacillota</taxon>
        <taxon>Bacilli</taxon>
        <taxon>Bacillales</taxon>
        <taxon>Bacillaceae</taxon>
        <taxon>Halalkalibacter</taxon>
    </lineage>
</organism>
<dbReference type="Proteomes" id="UP001139150">
    <property type="component" value="Unassembled WGS sequence"/>
</dbReference>
<dbReference type="EMBL" id="JAKRYL010000016">
    <property type="protein sequence ID" value="MCL7748551.1"/>
    <property type="molecule type" value="Genomic_DNA"/>
</dbReference>
<dbReference type="GO" id="GO:0004177">
    <property type="term" value="F:aminopeptidase activity"/>
    <property type="evidence" value="ECO:0007669"/>
    <property type="project" value="UniProtKB-KW"/>
</dbReference>
<dbReference type="Gene3D" id="3.90.230.10">
    <property type="entry name" value="Creatinase/methionine aminopeptidase superfamily"/>
    <property type="match status" value="1"/>
</dbReference>
<dbReference type="InterPro" id="IPR050659">
    <property type="entry name" value="Peptidase_M24B"/>
</dbReference>
<evidence type="ECO:0000313" key="3">
    <source>
        <dbReference type="Proteomes" id="UP001139150"/>
    </source>
</evidence>
<proteinExistence type="predicted"/>
<keyword evidence="3" id="KW-1185">Reference proteome</keyword>
<dbReference type="InterPro" id="IPR036005">
    <property type="entry name" value="Creatinase/aminopeptidase-like"/>
</dbReference>
<name>A0A9X2I5C9_9BACI</name>
<feature type="domain" description="Peptidase M24" evidence="1">
    <location>
        <begin position="218"/>
        <end position="337"/>
    </location>
</feature>
<dbReference type="SUPFAM" id="SSF53092">
    <property type="entry name" value="Creatinase/prolidase N-terminal domain"/>
    <property type="match status" value="1"/>
</dbReference>
<gene>
    <name evidence="2" type="ORF">MF646_15590</name>
</gene>
<dbReference type="SUPFAM" id="SSF55920">
    <property type="entry name" value="Creatinase/aminopeptidase"/>
    <property type="match status" value="1"/>
</dbReference>
<dbReference type="PANTHER" id="PTHR46112:SF2">
    <property type="entry name" value="XAA-PRO AMINOPEPTIDASE P-RELATED"/>
    <property type="match status" value="1"/>
</dbReference>
<evidence type="ECO:0000313" key="2">
    <source>
        <dbReference type="EMBL" id="MCL7748551.1"/>
    </source>
</evidence>
<accession>A0A9X2I5C9</accession>
<evidence type="ECO:0000259" key="1">
    <source>
        <dbReference type="Pfam" id="PF00557"/>
    </source>
</evidence>